<dbReference type="Gene3D" id="3.40.50.150">
    <property type="entry name" value="Vaccinia Virus protein VP39"/>
    <property type="match status" value="1"/>
</dbReference>
<keyword evidence="1" id="KW-0489">Methyltransferase</keyword>
<evidence type="ECO:0000313" key="2">
    <source>
        <dbReference type="Proteomes" id="UP000283522"/>
    </source>
</evidence>
<keyword evidence="1" id="KW-0808">Transferase</keyword>
<dbReference type="EMBL" id="QXML01000010">
    <property type="protein sequence ID" value="RIW13085.1"/>
    <property type="molecule type" value="Genomic_DNA"/>
</dbReference>
<dbReference type="GO" id="GO:0032259">
    <property type="term" value="P:methylation"/>
    <property type="evidence" value="ECO:0007669"/>
    <property type="project" value="UniProtKB-KW"/>
</dbReference>
<dbReference type="CDD" id="cd02440">
    <property type="entry name" value="AdoMet_MTases"/>
    <property type="match status" value="1"/>
</dbReference>
<dbReference type="Pfam" id="PF13489">
    <property type="entry name" value="Methyltransf_23"/>
    <property type="match status" value="1"/>
</dbReference>
<name>A0A418PNG4_9BACT</name>
<dbReference type="InterPro" id="IPR029063">
    <property type="entry name" value="SAM-dependent_MTases_sf"/>
</dbReference>
<reference evidence="1 2" key="1">
    <citation type="submission" date="2018-09" db="EMBL/GenBank/DDBJ databases">
        <authorList>
            <person name="Wang X."/>
            <person name="Du Z."/>
        </authorList>
    </citation>
    <scope>NUCLEOTIDE SEQUENCE [LARGE SCALE GENOMIC DNA]</scope>
    <source>
        <strain evidence="1 2">N3</strain>
    </source>
</reference>
<dbReference type="Proteomes" id="UP000283522">
    <property type="component" value="Unassembled WGS sequence"/>
</dbReference>
<proteinExistence type="predicted"/>
<sequence length="245" mass="28304">MNNLYIHDEATHNKKAASVIIPLLHEILDFDSVLDVGCGIGTWLSVFQEKEGLEILGLDGDYVNRDLLAKNIPLDSFKSIDLSLEFDLKKKFELAICLEVAEHLPITSSDLLVDSLCRHSDQVLFSAAIPNQGGQNHLNEQWPSFWIEKFKRNGFEVYDLIRPKIWDNPQVEIWYRQNLLIFSKNKIQHAEVGALDLVLPEYWNQRNKEVFTLKNQLDRIKEGKVGAFFYLKSLIKSLRFFGKKV</sequence>
<dbReference type="GO" id="GO:0008168">
    <property type="term" value="F:methyltransferase activity"/>
    <property type="evidence" value="ECO:0007669"/>
    <property type="project" value="UniProtKB-KW"/>
</dbReference>
<dbReference type="RefSeq" id="WP_119479038.1">
    <property type="nucleotide sequence ID" value="NZ_QXML01000010.1"/>
</dbReference>
<keyword evidence="2" id="KW-1185">Reference proteome</keyword>
<dbReference type="OrthoDB" id="9791837at2"/>
<dbReference type="SUPFAM" id="SSF53335">
    <property type="entry name" value="S-adenosyl-L-methionine-dependent methyltransferases"/>
    <property type="match status" value="1"/>
</dbReference>
<gene>
    <name evidence="1" type="ORF">D0X99_16880</name>
</gene>
<accession>A0A418PNG4</accession>
<comment type="caution">
    <text evidence="1">The sequence shown here is derived from an EMBL/GenBank/DDBJ whole genome shotgun (WGS) entry which is preliminary data.</text>
</comment>
<evidence type="ECO:0000313" key="1">
    <source>
        <dbReference type="EMBL" id="RIW13085.1"/>
    </source>
</evidence>
<protein>
    <submittedName>
        <fullName evidence="1">Methyltransferase domain-containing protein</fullName>
    </submittedName>
</protein>
<organism evidence="1 2">
    <name type="scientific">Algoriphagus lacus</name>
    <dbReference type="NCBI Taxonomy" id="2056311"/>
    <lineage>
        <taxon>Bacteria</taxon>
        <taxon>Pseudomonadati</taxon>
        <taxon>Bacteroidota</taxon>
        <taxon>Cytophagia</taxon>
        <taxon>Cytophagales</taxon>
        <taxon>Cyclobacteriaceae</taxon>
        <taxon>Algoriphagus</taxon>
    </lineage>
</organism>
<dbReference type="AlphaFoldDB" id="A0A418PNG4"/>